<sequence>MEMYEMPCGRFIDPLSDFGFKRIFGSEANKDILIDFLNVLFAGERYVADLTFNQNENNGQISMLRRAVFDLCCTGADGEQFIIEVQRVRQEYFKDRCLYYSASLIRDQVEAGITNWKYDLKPVYLIGLMDFCFEDSSQDHYLHEVRLMKRSNGELFYDKFGLTFIEMPRFLKAESELSTGLDKWLYLLKNLSKLDKIPAVLEETFYDKVFRIAEVCNLNQEEKMAWDAYLKVKWDNENSMDYAKKEAMREGRKEGREEGVKEGMKEGMQTGIQETRLQVARNMKTKGFDAETISEITGLTLEEVRNA</sequence>
<evidence type="ECO:0000256" key="1">
    <source>
        <dbReference type="SAM" id="MobiDB-lite"/>
    </source>
</evidence>
<comment type="caution">
    <text evidence="2">The sequence shown here is derived from an EMBL/GenBank/DDBJ whole genome shotgun (WGS) entry which is preliminary data.</text>
</comment>
<organism evidence="2 3">
    <name type="scientific">Dyadobacter fermentans</name>
    <dbReference type="NCBI Taxonomy" id="94254"/>
    <lineage>
        <taxon>Bacteria</taxon>
        <taxon>Pseudomonadati</taxon>
        <taxon>Bacteroidota</taxon>
        <taxon>Cytophagia</taxon>
        <taxon>Cytophagales</taxon>
        <taxon>Spirosomataceae</taxon>
        <taxon>Dyadobacter</taxon>
    </lineage>
</organism>
<feature type="region of interest" description="Disordered" evidence="1">
    <location>
        <begin position="247"/>
        <end position="267"/>
    </location>
</feature>
<dbReference type="RefSeq" id="WP_309981624.1">
    <property type="nucleotide sequence ID" value="NZ_JAVDTI010000001.1"/>
</dbReference>
<dbReference type="PANTHER" id="PTHR41317:SF1">
    <property type="entry name" value="PD-(D_E)XK NUCLEASE FAMILY TRANSPOSASE"/>
    <property type="match status" value="1"/>
</dbReference>
<keyword evidence="3" id="KW-1185">Reference proteome</keyword>
<dbReference type="EMBL" id="JAVDTI010000001">
    <property type="protein sequence ID" value="MDR6804331.1"/>
    <property type="molecule type" value="Genomic_DNA"/>
</dbReference>
<reference evidence="2 3" key="1">
    <citation type="submission" date="2023-07" db="EMBL/GenBank/DDBJ databases">
        <title>Sorghum-associated microbial communities from plants grown in Nebraska, USA.</title>
        <authorList>
            <person name="Schachtman D."/>
        </authorList>
    </citation>
    <scope>NUCLEOTIDE SEQUENCE [LARGE SCALE GENOMIC DNA]</scope>
    <source>
        <strain evidence="2 3">BE57</strain>
    </source>
</reference>
<gene>
    <name evidence="2" type="ORF">J2W84_001368</name>
</gene>
<feature type="compositionally biased region" description="Basic and acidic residues" evidence="1">
    <location>
        <begin position="247"/>
        <end position="265"/>
    </location>
</feature>
<dbReference type="Pfam" id="PF12784">
    <property type="entry name" value="PDDEXK_2"/>
    <property type="match status" value="1"/>
</dbReference>
<evidence type="ECO:0000313" key="2">
    <source>
        <dbReference type="EMBL" id="MDR6804331.1"/>
    </source>
</evidence>
<evidence type="ECO:0000313" key="3">
    <source>
        <dbReference type="Proteomes" id="UP001264980"/>
    </source>
</evidence>
<accession>A0ABU1QT45</accession>
<dbReference type="PANTHER" id="PTHR41317">
    <property type="entry name" value="PD-(D_E)XK NUCLEASE FAMILY TRANSPOSASE"/>
    <property type="match status" value="1"/>
</dbReference>
<protein>
    <submittedName>
        <fullName evidence="2">Transposase/invertase (TIGR01784 family)</fullName>
    </submittedName>
</protein>
<name>A0ABU1QT45_9BACT</name>
<dbReference type="NCBIfam" id="TIGR01784">
    <property type="entry name" value="T_den_put_tspse"/>
    <property type="match status" value="1"/>
</dbReference>
<proteinExistence type="predicted"/>
<dbReference type="InterPro" id="IPR010106">
    <property type="entry name" value="RpnA"/>
</dbReference>
<dbReference type="Proteomes" id="UP001264980">
    <property type="component" value="Unassembled WGS sequence"/>
</dbReference>